<comment type="caution">
    <text evidence="3">The sequence shown here is derived from an EMBL/GenBank/DDBJ whole genome shotgun (WGS) entry which is preliminary data.</text>
</comment>
<dbReference type="SUPFAM" id="SSF54637">
    <property type="entry name" value="Thioesterase/thiol ester dehydrase-isomerase"/>
    <property type="match status" value="1"/>
</dbReference>
<dbReference type="PANTHER" id="PTHR43240">
    <property type="entry name" value="1,4-DIHYDROXY-2-NAPHTHOYL-COA THIOESTERASE 1"/>
    <property type="match status" value="1"/>
</dbReference>
<dbReference type="GO" id="GO:0005829">
    <property type="term" value="C:cytosol"/>
    <property type="evidence" value="ECO:0007669"/>
    <property type="project" value="TreeGrafter"/>
</dbReference>
<dbReference type="RefSeq" id="WP_101521610.1">
    <property type="nucleotide sequence ID" value="NZ_PKLZ01000008.1"/>
</dbReference>
<reference evidence="4" key="1">
    <citation type="submission" date="2017-11" db="EMBL/GenBank/DDBJ databases">
        <title>The draft genome sequence of Chromatocurvus sp. F02.</title>
        <authorList>
            <person name="Du Z.-J."/>
            <person name="Chang Y.-Q."/>
        </authorList>
    </citation>
    <scope>NUCLEOTIDE SEQUENCE [LARGE SCALE GENOMIC DNA]</scope>
    <source>
        <strain evidence="4">F02</strain>
    </source>
</reference>
<feature type="domain" description="Thioesterase" evidence="2">
    <location>
        <begin position="51"/>
        <end position="124"/>
    </location>
</feature>
<accession>A0A2N5Y1U4</accession>
<protein>
    <submittedName>
        <fullName evidence="3">PaaI family thioesterase</fullName>
    </submittedName>
</protein>
<dbReference type="InterPro" id="IPR003736">
    <property type="entry name" value="PAAI_dom"/>
</dbReference>
<dbReference type="Gene3D" id="3.10.129.10">
    <property type="entry name" value="Hotdog Thioesterase"/>
    <property type="match status" value="1"/>
</dbReference>
<keyword evidence="1" id="KW-0378">Hydrolase</keyword>
<evidence type="ECO:0000259" key="2">
    <source>
        <dbReference type="Pfam" id="PF03061"/>
    </source>
</evidence>
<name>A0A2N5Y1U4_9GAMM</name>
<dbReference type="AlphaFoldDB" id="A0A2N5Y1U4"/>
<dbReference type="OrthoDB" id="9813282at2"/>
<gene>
    <name evidence="3" type="ORF">CWI75_11375</name>
</gene>
<dbReference type="Pfam" id="PF03061">
    <property type="entry name" value="4HBT"/>
    <property type="match status" value="1"/>
</dbReference>
<dbReference type="Proteomes" id="UP000234845">
    <property type="component" value="Unassembled WGS sequence"/>
</dbReference>
<organism evidence="3 4">
    <name type="scientific">Kineobactrum sediminis</name>
    <dbReference type="NCBI Taxonomy" id="1905677"/>
    <lineage>
        <taxon>Bacteria</taxon>
        <taxon>Pseudomonadati</taxon>
        <taxon>Pseudomonadota</taxon>
        <taxon>Gammaproteobacteria</taxon>
        <taxon>Cellvibrionales</taxon>
        <taxon>Halieaceae</taxon>
        <taxon>Kineobactrum</taxon>
    </lineage>
</organism>
<dbReference type="InterPro" id="IPR006683">
    <property type="entry name" value="Thioestr_dom"/>
</dbReference>
<dbReference type="NCBIfam" id="TIGR00369">
    <property type="entry name" value="unchar_dom_1"/>
    <property type="match status" value="1"/>
</dbReference>
<sequence>MNKQQQIANANTHLPPCLQILNARLVDFDSDAGNAELQFEVSEQFCHSVNVVQGGNVTAMLDAAMSHAAFMQNPEVIALPTLELKVSFLEPTLAGPATARGRVVKAGNSIVFLEGTLINSDGKISATSTSTAKLVKRKQQ</sequence>
<proteinExistence type="predicted"/>
<evidence type="ECO:0000256" key="1">
    <source>
        <dbReference type="ARBA" id="ARBA00022801"/>
    </source>
</evidence>
<dbReference type="GO" id="GO:0061522">
    <property type="term" value="F:1,4-dihydroxy-2-naphthoyl-CoA thioesterase activity"/>
    <property type="evidence" value="ECO:0007669"/>
    <property type="project" value="TreeGrafter"/>
</dbReference>
<dbReference type="PANTHER" id="PTHR43240:SF1">
    <property type="entry name" value="BLR5584 PROTEIN"/>
    <property type="match status" value="1"/>
</dbReference>
<dbReference type="InterPro" id="IPR029069">
    <property type="entry name" value="HotDog_dom_sf"/>
</dbReference>
<keyword evidence="4" id="KW-1185">Reference proteome</keyword>
<dbReference type="EMBL" id="PKLZ01000008">
    <property type="protein sequence ID" value="PLW82358.1"/>
    <property type="molecule type" value="Genomic_DNA"/>
</dbReference>
<evidence type="ECO:0000313" key="3">
    <source>
        <dbReference type="EMBL" id="PLW82358.1"/>
    </source>
</evidence>
<evidence type="ECO:0000313" key="4">
    <source>
        <dbReference type="Proteomes" id="UP000234845"/>
    </source>
</evidence>
<dbReference type="CDD" id="cd03443">
    <property type="entry name" value="PaaI_thioesterase"/>
    <property type="match status" value="1"/>
</dbReference>